<evidence type="ECO:0000256" key="2">
    <source>
        <dbReference type="SAM" id="Phobius"/>
    </source>
</evidence>
<evidence type="ECO:0000256" key="1">
    <source>
        <dbReference type="SAM" id="MobiDB-lite"/>
    </source>
</evidence>
<keyword evidence="4" id="KW-1185">Reference proteome</keyword>
<protein>
    <submittedName>
        <fullName evidence="3">Uncharacterized protein</fullName>
    </submittedName>
</protein>
<feature type="region of interest" description="Disordered" evidence="1">
    <location>
        <begin position="178"/>
        <end position="199"/>
    </location>
</feature>
<keyword evidence="2" id="KW-0812">Transmembrane</keyword>
<dbReference type="Proteomes" id="UP000199520">
    <property type="component" value="Unassembled WGS sequence"/>
</dbReference>
<keyword evidence="2" id="KW-1133">Transmembrane helix</keyword>
<dbReference type="OrthoDB" id="1677288at2"/>
<feature type="region of interest" description="Disordered" evidence="1">
    <location>
        <begin position="1"/>
        <end position="25"/>
    </location>
</feature>
<keyword evidence="2" id="KW-0472">Membrane</keyword>
<proteinExistence type="predicted"/>
<feature type="region of interest" description="Disordered" evidence="1">
    <location>
        <begin position="130"/>
        <end position="164"/>
    </location>
</feature>
<sequence>MLKDKEYDQTEELSQGLDQLHDGKQPALQDEEVKELIKLAAAVKQSYQQEELPRGLIGEMADTLAAELGEEKVKRRKNWLYGGFIGTIAAVVIAAFVPFLLPQTPNSNIAQTTDDGIEKQQLAAITDQSANLGIAEPSKESTSKPVKPDQQEESSNSNTADKKAADSLPMVIAEIIQGTESPSKENKSNQVAALQQDAPKEIAMQRRTFMDEKIVGSTKAEDQNQSEIAAMVVIPNLEAQSIKIDNVHRVVQQVYNMGSNDEIIITQKIPDESQVKSKAKMKQTAAQETAQSAAMEPIVKKASESTNSITVKVDKYDITIEGKKSAEELQKIADSLTVKEIKP</sequence>
<feature type="transmembrane region" description="Helical" evidence="2">
    <location>
        <begin position="79"/>
        <end position="101"/>
    </location>
</feature>
<dbReference type="EMBL" id="FOTS01000002">
    <property type="protein sequence ID" value="SFL35492.1"/>
    <property type="molecule type" value="Genomic_DNA"/>
</dbReference>
<dbReference type="RefSeq" id="WP_090932193.1">
    <property type="nucleotide sequence ID" value="NZ_FOTS01000002.1"/>
</dbReference>
<dbReference type="STRING" id="1123291.SAMN04490355_100269"/>
<name>A0A1I4GZJ7_9FIRM</name>
<evidence type="ECO:0000313" key="4">
    <source>
        <dbReference type="Proteomes" id="UP000199520"/>
    </source>
</evidence>
<organism evidence="3 4">
    <name type="scientific">Pelosinus propionicus DSM 13327</name>
    <dbReference type="NCBI Taxonomy" id="1123291"/>
    <lineage>
        <taxon>Bacteria</taxon>
        <taxon>Bacillati</taxon>
        <taxon>Bacillota</taxon>
        <taxon>Negativicutes</taxon>
        <taxon>Selenomonadales</taxon>
        <taxon>Sporomusaceae</taxon>
        <taxon>Pelosinus</taxon>
    </lineage>
</organism>
<gene>
    <name evidence="3" type="ORF">SAMN04490355_100269</name>
</gene>
<dbReference type="AlphaFoldDB" id="A0A1I4GZJ7"/>
<reference evidence="4" key="1">
    <citation type="submission" date="2016-10" db="EMBL/GenBank/DDBJ databases">
        <authorList>
            <person name="Varghese N."/>
            <person name="Submissions S."/>
        </authorList>
    </citation>
    <scope>NUCLEOTIDE SEQUENCE [LARGE SCALE GENOMIC DNA]</scope>
    <source>
        <strain evidence="4">DSM 13327</strain>
    </source>
</reference>
<accession>A0A1I4GZJ7</accession>
<evidence type="ECO:0000313" key="3">
    <source>
        <dbReference type="EMBL" id="SFL35492.1"/>
    </source>
</evidence>
<feature type="compositionally biased region" description="Basic and acidic residues" evidence="1">
    <location>
        <begin position="137"/>
        <end position="150"/>
    </location>
</feature>